<gene>
    <name evidence="2" type="ORF">DF286_14310</name>
</gene>
<proteinExistence type="predicted"/>
<keyword evidence="1" id="KW-0472">Membrane</keyword>
<dbReference type="EMBL" id="QFFF01000002">
    <property type="protein sequence ID" value="PWG01298.1"/>
    <property type="molecule type" value="Genomic_DNA"/>
</dbReference>
<reference evidence="2 3" key="1">
    <citation type="submission" date="2018-05" db="EMBL/GenBank/DDBJ databases">
        <title>Genome of Sphingosinicella humi QZX222.</title>
        <authorList>
            <person name="Qiao Z."/>
            <person name="Wang G."/>
        </authorList>
    </citation>
    <scope>NUCLEOTIDE SEQUENCE [LARGE SCALE GENOMIC DNA]</scope>
    <source>
        <strain evidence="2 3">QZX222</strain>
    </source>
</reference>
<dbReference type="Proteomes" id="UP000245916">
    <property type="component" value="Unassembled WGS sequence"/>
</dbReference>
<keyword evidence="3" id="KW-1185">Reference proteome</keyword>
<accession>A0A2U2IYZ7</accession>
<evidence type="ECO:0000256" key="1">
    <source>
        <dbReference type="SAM" id="Phobius"/>
    </source>
</evidence>
<keyword evidence="1" id="KW-0812">Transmembrane</keyword>
<organism evidence="2 3">
    <name type="scientific">Allosphingosinicella humi</name>
    <dbReference type="NCBI Taxonomy" id="2068657"/>
    <lineage>
        <taxon>Bacteria</taxon>
        <taxon>Pseudomonadati</taxon>
        <taxon>Pseudomonadota</taxon>
        <taxon>Alphaproteobacteria</taxon>
        <taxon>Sphingomonadales</taxon>
        <taxon>Sphingomonadaceae</taxon>
        <taxon>Allosphingosinicella</taxon>
    </lineage>
</organism>
<protein>
    <submittedName>
        <fullName evidence="2">Uncharacterized protein</fullName>
    </submittedName>
</protein>
<sequence length="76" mass="8464">MDSTEQLALPILHEDIAILLMLMAIVVLFFIPVAAAVEQRRRAAQHLDPAQQQRLTDDCFLGCLQADIRCGISTFP</sequence>
<comment type="caution">
    <text evidence="2">The sequence shown here is derived from an EMBL/GenBank/DDBJ whole genome shotgun (WGS) entry which is preliminary data.</text>
</comment>
<feature type="transmembrane region" description="Helical" evidence="1">
    <location>
        <begin position="16"/>
        <end position="37"/>
    </location>
</feature>
<dbReference type="AlphaFoldDB" id="A0A2U2IYZ7"/>
<name>A0A2U2IYZ7_9SPHN</name>
<evidence type="ECO:0000313" key="2">
    <source>
        <dbReference type="EMBL" id="PWG01298.1"/>
    </source>
</evidence>
<evidence type="ECO:0000313" key="3">
    <source>
        <dbReference type="Proteomes" id="UP000245916"/>
    </source>
</evidence>
<keyword evidence="1" id="KW-1133">Transmembrane helix</keyword>